<keyword evidence="1" id="KW-0812">Transmembrane</keyword>
<keyword evidence="1" id="KW-1133">Transmembrane helix</keyword>
<organism evidence="2 3">
    <name type="scientific">Rodentibacter pneumotropicus</name>
    <dbReference type="NCBI Taxonomy" id="758"/>
    <lineage>
        <taxon>Bacteria</taxon>
        <taxon>Pseudomonadati</taxon>
        <taxon>Pseudomonadota</taxon>
        <taxon>Gammaproteobacteria</taxon>
        <taxon>Pasteurellales</taxon>
        <taxon>Pasteurellaceae</taxon>
        <taxon>Rodentibacter</taxon>
    </lineage>
</organism>
<accession>A0A4S2PHC8</accession>
<protein>
    <submittedName>
        <fullName evidence="2">Uncharacterized protein</fullName>
    </submittedName>
</protein>
<proteinExistence type="predicted"/>
<gene>
    <name evidence="2" type="ORF">D3M76_05250</name>
</gene>
<comment type="caution">
    <text evidence="2">The sequence shown here is derived from an EMBL/GenBank/DDBJ whole genome shotgun (WGS) entry which is preliminary data.</text>
</comment>
<name>A0A4S2PHC8_9PAST</name>
<feature type="transmembrane region" description="Helical" evidence="1">
    <location>
        <begin position="39"/>
        <end position="61"/>
    </location>
</feature>
<keyword evidence="1" id="KW-0472">Membrane</keyword>
<sequence length="81" mass="9486">MYDFLLKMFDLGIKLILAIIALFVFYLFGNALINGIFGAWYLVGGIIFVVFITTVLVPFLIRKFAPKDKQQAILDWYFWRN</sequence>
<dbReference type="AlphaFoldDB" id="A0A4S2PHC8"/>
<evidence type="ECO:0000313" key="3">
    <source>
        <dbReference type="Proteomes" id="UP000310576"/>
    </source>
</evidence>
<dbReference type="EMBL" id="QXNG01000050">
    <property type="protein sequence ID" value="THA15391.1"/>
    <property type="molecule type" value="Genomic_DNA"/>
</dbReference>
<evidence type="ECO:0000256" key="1">
    <source>
        <dbReference type="SAM" id="Phobius"/>
    </source>
</evidence>
<evidence type="ECO:0000313" key="2">
    <source>
        <dbReference type="EMBL" id="THA15391.1"/>
    </source>
</evidence>
<dbReference type="RefSeq" id="WP_136124548.1">
    <property type="nucleotide sequence ID" value="NZ_CAJUGY010000007.1"/>
</dbReference>
<reference evidence="2 3" key="1">
    <citation type="journal article" date="2019" name="Vet. Microbiol.">
        <title>Development of multi locus sequence typing (MLST) of Rodentibacter pneumotropicus.</title>
        <authorList>
            <person name="Adhikary S."/>
            <person name="Bisgaard M."/>
            <person name="Boot R."/>
            <person name="Benga L."/>
            <person name="Nicklas W."/>
            <person name="Christensen H."/>
        </authorList>
    </citation>
    <scope>NUCLEOTIDE SEQUENCE [LARGE SCALE GENOMIC DNA]</scope>
    <source>
        <strain evidence="2 3">1596_07</strain>
    </source>
</reference>
<dbReference type="Proteomes" id="UP000310576">
    <property type="component" value="Unassembled WGS sequence"/>
</dbReference>
<feature type="transmembrane region" description="Helical" evidence="1">
    <location>
        <begin position="12"/>
        <end position="33"/>
    </location>
</feature>